<keyword evidence="2" id="KW-1185">Reference proteome</keyword>
<accession>A0A822XGJ0</accession>
<organism evidence="1 2">
    <name type="scientific">Nelumbo nucifera</name>
    <name type="common">Sacred lotus</name>
    <dbReference type="NCBI Taxonomy" id="4432"/>
    <lineage>
        <taxon>Eukaryota</taxon>
        <taxon>Viridiplantae</taxon>
        <taxon>Streptophyta</taxon>
        <taxon>Embryophyta</taxon>
        <taxon>Tracheophyta</taxon>
        <taxon>Spermatophyta</taxon>
        <taxon>Magnoliopsida</taxon>
        <taxon>Proteales</taxon>
        <taxon>Nelumbonaceae</taxon>
        <taxon>Nelumbo</taxon>
    </lineage>
</organism>
<comment type="caution">
    <text evidence="1">The sequence shown here is derived from an EMBL/GenBank/DDBJ whole genome shotgun (WGS) entry which is preliminary data.</text>
</comment>
<reference evidence="1 2" key="1">
    <citation type="journal article" date="2020" name="Mol. Biol. Evol.">
        <title>Distinct Expression and Methylation Patterns for Genes with Different Fates following a Single Whole-Genome Duplication in Flowering Plants.</title>
        <authorList>
            <person name="Shi T."/>
            <person name="Rahmani R.S."/>
            <person name="Gugger P.F."/>
            <person name="Wang M."/>
            <person name="Li H."/>
            <person name="Zhang Y."/>
            <person name="Li Z."/>
            <person name="Wang Q."/>
            <person name="Van de Peer Y."/>
            <person name="Marchal K."/>
            <person name="Chen J."/>
        </authorList>
    </citation>
    <scope>NUCLEOTIDE SEQUENCE [LARGE SCALE GENOMIC DNA]</scope>
    <source>
        <tissue evidence="1">Leaf</tissue>
    </source>
</reference>
<dbReference type="Gene3D" id="3.80.10.10">
    <property type="entry name" value="Ribonuclease Inhibitor"/>
    <property type="match status" value="1"/>
</dbReference>
<evidence type="ECO:0000313" key="1">
    <source>
        <dbReference type="EMBL" id="DAD20604.1"/>
    </source>
</evidence>
<dbReference type="SUPFAM" id="SSF52058">
    <property type="entry name" value="L domain-like"/>
    <property type="match status" value="1"/>
</dbReference>
<dbReference type="InterPro" id="IPR032675">
    <property type="entry name" value="LRR_dom_sf"/>
</dbReference>
<protein>
    <submittedName>
        <fullName evidence="1">Uncharacterized protein</fullName>
    </submittedName>
</protein>
<dbReference type="AlphaFoldDB" id="A0A822XGJ0"/>
<evidence type="ECO:0000313" key="2">
    <source>
        <dbReference type="Proteomes" id="UP000607653"/>
    </source>
</evidence>
<sequence length="63" mass="7033">MSQTSICNFPNSIHGLSQLKELVLQDCKKLKSIPELPSSLERIYASGCTKMEKLPNLSNLQNL</sequence>
<gene>
    <name evidence="1" type="ORF">HUJ06_022067</name>
</gene>
<dbReference type="EMBL" id="DUZY01000001">
    <property type="protein sequence ID" value="DAD20604.1"/>
    <property type="molecule type" value="Genomic_DNA"/>
</dbReference>
<name>A0A822XGJ0_NELNU</name>
<dbReference type="Proteomes" id="UP000607653">
    <property type="component" value="Unassembled WGS sequence"/>
</dbReference>
<proteinExistence type="predicted"/>